<dbReference type="AlphaFoldDB" id="A0A5B7GLB3"/>
<evidence type="ECO:0000313" key="2">
    <source>
        <dbReference type="Proteomes" id="UP000324222"/>
    </source>
</evidence>
<comment type="caution">
    <text evidence="1">The sequence shown here is derived from an EMBL/GenBank/DDBJ whole genome shotgun (WGS) entry which is preliminary data.</text>
</comment>
<dbReference type="EMBL" id="VSRR010018068">
    <property type="protein sequence ID" value="MPC60951.1"/>
    <property type="molecule type" value="Genomic_DNA"/>
</dbReference>
<name>A0A5B7GLB3_PORTR</name>
<proteinExistence type="predicted"/>
<keyword evidence="2" id="KW-1185">Reference proteome</keyword>
<evidence type="ECO:0000313" key="1">
    <source>
        <dbReference type="EMBL" id="MPC60951.1"/>
    </source>
</evidence>
<gene>
    <name evidence="1" type="ORF">E2C01_055013</name>
</gene>
<reference evidence="1 2" key="1">
    <citation type="submission" date="2019-05" db="EMBL/GenBank/DDBJ databases">
        <title>Another draft genome of Portunus trituberculatus and its Hox gene families provides insights of decapod evolution.</title>
        <authorList>
            <person name="Jeong J.-H."/>
            <person name="Song I."/>
            <person name="Kim S."/>
            <person name="Choi T."/>
            <person name="Kim D."/>
            <person name="Ryu S."/>
            <person name="Kim W."/>
        </authorList>
    </citation>
    <scope>NUCLEOTIDE SEQUENCE [LARGE SCALE GENOMIC DNA]</scope>
    <source>
        <tissue evidence="1">Muscle</tissue>
    </source>
</reference>
<protein>
    <submittedName>
        <fullName evidence="1">Uncharacterized protein</fullName>
    </submittedName>
</protein>
<accession>A0A5B7GLB3</accession>
<dbReference type="Proteomes" id="UP000324222">
    <property type="component" value="Unassembled WGS sequence"/>
</dbReference>
<organism evidence="1 2">
    <name type="scientific">Portunus trituberculatus</name>
    <name type="common">Swimming crab</name>
    <name type="synonym">Neptunus trituberculatus</name>
    <dbReference type="NCBI Taxonomy" id="210409"/>
    <lineage>
        <taxon>Eukaryota</taxon>
        <taxon>Metazoa</taxon>
        <taxon>Ecdysozoa</taxon>
        <taxon>Arthropoda</taxon>
        <taxon>Crustacea</taxon>
        <taxon>Multicrustacea</taxon>
        <taxon>Malacostraca</taxon>
        <taxon>Eumalacostraca</taxon>
        <taxon>Eucarida</taxon>
        <taxon>Decapoda</taxon>
        <taxon>Pleocyemata</taxon>
        <taxon>Brachyura</taxon>
        <taxon>Eubrachyura</taxon>
        <taxon>Portunoidea</taxon>
        <taxon>Portunidae</taxon>
        <taxon>Portuninae</taxon>
        <taxon>Portunus</taxon>
    </lineage>
</organism>
<sequence length="92" mass="9985">MITLAMTCLPLMHSRDAIGQWVVQAAGRLPECRVATHALHALHALHPARPSHPPVLLIILFYTLSPSSPPFSFFILPPAAPVTHHALAELVT</sequence>